<gene>
    <name evidence="1" type="ORF">GUJ93_ZPchr0012g19000</name>
</gene>
<evidence type="ECO:0000313" key="2">
    <source>
        <dbReference type="Proteomes" id="UP000729402"/>
    </source>
</evidence>
<reference evidence="1" key="1">
    <citation type="journal article" date="2021" name="bioRxiv">
        <title>Whole Genome Assembly and Annotation of Northern Wild Rice, Zizania palustris L., Supports a Whole Genome Duplication in the Zizania Genus.</title>
        <authorList>
            <person name="Haas M."/>
            <person name="Kono T."/>
            <person name="Macchietto M."/>
            <person name="Millas R."/>
            <person name="McGilp L."/>
            <person name="Shao M."/>
            <person name="Duquette J."/>
            <person name="Hirsch C.N."/>
            <person name="Kimball J."/>
        </authorList>
    </citation>
    <scope>NUCLEOTIDE SEQUENCE</scope>
    <source>
        <tissue evidence="1">Fresh leaf tissue</tissue>
    </source>
</reference>
<dbReference type="Proteomes" id="UP000729402">
    <property type="component" value="Unassembled WGS sequence"/>
</dbReference>
<sequence length="122" mass="14646">MQMLPGMEVSGVTYCLTILTQTTQMLQTLRALHTTRSFKILWSFKRIQHSCNLNNFNWSSNNSPISPLTLAQWRMKPKMRRYKSSVSMWTRRIGCSIQNKRFRSRSHRQWLLQMLPRKRRLT</sequence>
<organism evidence="1 2">
    <name type="scientific">Zizania palustris</name>
    <name type="common">Northern wild rice</name>
    <dbReference type="NCBI Taxonomy" id="103762"/>
    <lineage>
        <taxon>Eukaryota</taxon>
        <taxon>Viridiplantae</taxon>
        <taxon>Streptophyta</taxon>
        <taxon>Embryophyta</taxon>
        <taxon>Tracheophyta</taxon>
        <taxon>Spermatophyta</taxon>
        <taxon>Magnoliopsida</taxon>
        <taxon>Liliopsida</taxon>
        <taxon>Poales</taxon>
        <taxon>Poaceae</taxon>
        <taxon>BOP clade</taxon>
        <taxon>Oryzoideae</taxon>
        <taxon>Oryzeae</taxon>
        <taxon>Zizaniinae</taxon>
        <taxon>Zizania</taxon>
    </lineage>
</organism>
<protein>
    <submittedName>
        <fullName evidence="1">Uncharacterized protein</fullName>
    </submittedName>
</protein>
<keyword evidence="2" id="KW-1185">Reference proteome</keyword>
<accession>A0A8J6BZK5</accession>
<name>A0A8J6BZK5_ZIZPA</name>
<dbReference type="AlphaFoldDB" id="A0A8J6BZK5"/>
<comment type="caution">
    <text evidence="1">The sequence shown here is derived from an EMBL/GenBank/DDBJ whole genome shotgun (WGS) entry which is preliminary data.</text>
</comment>
<reference evidence="1" key="2">
    <citation type="submission" date="2021-02" db="EMBL/GenBank/DDBJ databases">
        <authorList>
            <person name="Kimball J.A."/>
            <person name="Haas M.W."/>
            <person name="Macchietto M."/>
            <person name="Kono T."/>
            <person name="Duquette J."/>
            <person name="Shao M."/>
        </authorList>
    </citation>
    <scope>NUCLEOTIDE SEQUENCE</scope>
    <source>
        <tissue evidence="1">Fresh leaf tissue</tissue>
    </source>
</reference>
<evidence type="ECO:0000313" key="1">
    <source>
        <dbReference type="EMBL" id="KAG8095323.1"/>
    </source>
</evidence>
<proteinExistence type="predicted"/>
<dbReference type="EMBL" id="JAAALK010000080">
    <property type="protein sequence ID" value="KAG8095323.1"/>
    <property type="molecule type" value="Genomic_DNA"/>
</dbReference>